<name>T0LD95_COLGC</name>
<reference evidence="2" key="1">
    <citation type="journal article" date="2013" name="Mol. Plant Microbe Interact.">
        <title>Global aspects of pacC regulation of pathogenicity genes in Colletotrichum gloeosporioides as revealed by transcriptome analysis.</title>
        <authorList>
            <person name="Alkan N."/>
            <person name="Meng X."/>
            <person name="Friedlander G."/>
            <person name="Reuveni E."/>
            <person name="Sukno S."/>
            <person name="Sherman A."/>
            <person name="Thon M."/>
            <person name="Fluhr R."/>
            <person name="Prusky D."/>
        </authorList>
    </citation>
    <scope>NUCLEOTIDE SEQUENCE [LARGE SCALE GENOMIC DNA]</scope>
    <source>
        <strain evidence="2">Cg-14</strain>
    </source>
</reference>
<dbReference type="Proteomes" id="UP000015530">
    <property type="component" value="Unassembled WGS sequence"/>
</dbReference>
<dbReference type="AlphaFoldDB" id="T0LD95"/>
<dbReference type="HOGENOM" id="CLU_3423284_0_0_1"/>
<evidence type="ECO:0000313" key="2">
    <source>
        <dbReference type="Proteomes" id="UP000015530"/>
    </source>
</evidence>
<proteinExistence type="predicted"/>
<gene>
    <name evidence="1" type="ORF">CGLO_14646</name>
</gene>
<sequence length="23" mass="2723">MSLCFLTKAVPNKWMISYKLSVY</sequence>
<protein>
    <submittedName>
        <fullName evidence="1">Uncharacterized protein</fullName>
    </submittedName>
</protein>
<organism evidence="1 2">
    <name type="scientific">Colletotrichum gloeosporioides (strain Cg-14)</name>
    <name type="common">Anthracnose fungus</name>
    <name type="synonym">Glomerella cingulata</name>
    <dbReference type="NCBI Taxonomy" id="1237896"/>
    <lineage>
        <taxon>Eukaryota</taxon>
        <taxon>Fungi</taxon>
        <taxon>Dikarya</taxon>
        <taxon>Ascomycota</taxon>
        <taxon>Pezizomycotina</taxon>
        <taxon>Sordariomycetes</taxon>
        <taxon>Hypocreomycetidae</taxon>
        <taxon>Glomerellales</taxon>
        <taxon>Glomerellaceae</taxon>
        <taxon>Colletotrichum</taxon>
        <taxon>Colletotrichum gloeosporioides species complex</taxon>
    </lineage>
</organism>
<comment type="caution">
    <text evidence="1">The sequence shown here is derived from an EMBL/GenBank/DDBJ whole genome shotgun (WGS) entry which is preliminary data.</text>
</comment>
<dbReference type="EMBL" id="AMYD01003445">
    <property type="protein sequence ID" value="EQB46310.1"/>
    <property type="molecule type" value="Genomic_DNA"/>
</dbReference>
<evidence type="ECO:0000313" key="1">
    <source>
        <dbReference type="EMBL" id="EQB46310.1"/>
    </source>
</evidence>
<accession>T0LD95</accession>